<reference evidence="1 2" key="1">
    <citation type="submission" date="2019-07" db="EMBL/GenBank/DDBJ databases">
        <title>Complete Genome Sequence of Leptotrichia trevisanii Strain JMUB3935.</title>
        <authorList>
            <person name="Watanabe S."/>
            <person name="Cui L."/>
        </authorList>
    </citation>
    <scope>NUCLEOTIDE SEQUENCE [LARGE SCALE GENOMIC DNA]</scope>
    <source>
        <strain evidence="1 2">JMUB3935</strain>
    </source>
</reference>
<evidence type="ECO:0000313" key="2">
    <source>
        <dbReference type="Proteomes" id="UP000321378"/>
    </source>
</evidence>
<dbReference type="Proteomes" id="UP000321378">
    <property type="component" value="Chromosome"/>
</dbReference>
<accession>A0A510KTB3</accession>
<gene>
    <name evidence="1" type="ORF">JMUB3935_1985</name>
</gene>
<protein>
    <submittedName>
        <fullName evidence="1">Uncharacterized protein</fullName>
    </submittedName>
</protein>
<dbReference type="EMBL" id="AP019840">
    <property type="protein sequence ID" value="BBM53005.1"/>
    <property type="molecule type" value="Genomic_DNA"/>
</dbReference>
<proteinExistence type="predicted"/>
<sequence length="144" mass="18011">MIFMDNIKLQEKLKAELSDEKIKFIEKYSLEINSRRQWITRRNNTPERLYFSHKFISQNNILEIVFRKYQLCFAKLKYFRANIEEYDFYKHTPEEGFVRTELWDVEFFYHRKSEKIIDLRYLQQIRKVEDFLELIEWLDSFGKE</sequence>
<dbReference type="AlphaFoldDB" id="A0A510KTB3"/>
<evidence type="ECO:0000313" key="1">
    <source>
        <dbReference type="EMBL" id="BBM53005.1"/>
    </source>
</evidence>
<name>A0A510KTB3_9FUSO</name>
<organism evidence="1 2">
    <name type="scientific">Leptotrichia trevisanii</name>
    <dbReference type="NCBI Taxonomy" id="109328"/>
    <lineage>
        <taxon>Bacteria</taxon>
        <taxon>Fusobacteriati</taxon>
        <taxon>Fusobacteriota</taxon>
        <taxon>Fusobacteriia</taxon>
        <taxon>Fusobacteriales</taxon>
        <taxon>Leptotrichiaceae</taxon>
        <taxon>Leptotrichia</taxon>
    </lineage>
</organism>